<evidence type="ECO:0000256" key="9">
    <source>
        <dbReference type="ARBA" id="ARBA00061127"/>
    </source>
</evidence>
<proteinExistence type="inferred from homology"/>
<dbReference type="CDD" id="cd07572">
    <property type="entry name" value="nit"/>
    <property type="match status" value="1"/>
</dbReference>
<evidence type="ECO:0000256" key="3">
    <source>
        <dbReference type="ARBA" id="ARBA00012377"/>
    </source>
</evidence>
<feature type="short sequence motif" description="Histidine triad motif" evidence="14">
    <location>
        <begin position="425"/>
        <end position="429"/>
    </location>
</feature>
<evidence type="ECO:0000256" key="11">
    <source>
        <dbReference type="PIRSR" id="PIRSR639383-1"/>
    </source>
</evidence>
<comment type="catalytic activity">
    <reaction evidence="7">
        <text>P(1),P(3)-bis(5'-adenosyl) triphosphate + H2O = AMP + ADP + 2 H(+)</text>
        <dbReference type="Rhea" id="RHEA:13893"/>
        <dbReference type="ChEBI" id="CHEBI:15377"/>
        <dbReference type="ChEBI" id="CHEBI:15378"/>
        <dbReference type="ChEBI" id="CHEBI:58529"/>
        <dbReference type="ChEBI" id="CHEBI:456215"/>
        <dbReference type="ChEBI" id="CHEBI:456216"/>
        <dbReference type="EC" id="3.6.1.29"/>
    </reaction>
</comment>
<protein>
    <recommendedName>
        <fullName evidence="10">Nitrilase and fragile histidine triad fusion protein NitFhit</fullName>
        <ecNumber evidence="3">3.6.1.29</ecNumber>
    </recommendedName>
</protein>
<dbReference type="SUPFAM" id="SSF54197">
    <property type="entry name" value="HIT-like"/>
    <property type="match status" value="1"/>
</dbReference>
<dbReference type="FunFam" id="3.60.110.10:FF:000005">
    <property type="entry name" value="nitrilase homolog 1 isoform X1"/>
    <property type="match status" value="1"/>
</dbReference>
<dbReference type="InterPro" id="IPR036265">
    <property type="entry name" value="HIT-like_sf"/>
</dbReference>
<dbReference type="InterPro" id="IPR011146">
    <property type="entry name" value="HIT-like"/>
</dbReference>
<comment type="function">
    <text evidence="8">Cleaves A-5'-PPP-5'A to yield AMP and ADP.</text>
</comment>
<dbReference type="InterPro" id="IPR045254">
    <property type="entry name" value="Nit1/2_C-N_Hydrolase"/>
</dbReference>
<feature type="binding site" evidence="12">
    <location>
        <position position="414"/>
    </location>
    <ligand>
        <name>substrate</name>
    </ligand>
</feature>
<evidence type="ECO:0000256" key="13">
    <source>
        <dbReference type="PIRSR" id="PIRSR639383-3"/>
    </source>
</evidence>
<dbReference type="Pfam" id="PF01230">
    <property type="entry name" value="HIT"/>
    <property type="match status" value="1"/>
</dbReference>
<accession>A0A914HDP7</accession>
<evidence type="ECO:0000313" key="18">
    <source>
        <dbReference type="WBParaSite" id="Gr19_v10_g16556.t1"/>
    </source>
</evidence>
<evidence type="ECO:0000256" key="10">
    <source>
        <dbReference type="ARBA" id="ARBA00069577"/>
    </source>
</evidence>
<dbReference type="PROSITE" id="PS51084">
    <property type="entry name" value="HIT_2"/>
    <property type="match status" value="1"/>
</dbReference>
<keyword evidence="5" id="KW-0378">Hydrolase</keyword>
<dbReference type="Gene3D" id="3.60.110.10">
    <property type="entry name" value="Carbon-nitrogen hydrolase"/>
    <property type="match status" value="1"/>
</dbReference>
<dbReference type="InterPro" id="IPR039383">
    <property type="entry name" value="FHIT"/>
</dbReference>
<evidence type="ECO:0000259" key="15">
    <source>
        <dbReference type="PROSITE" id="PS50263"/>
    </source>
</evidence>
<dbReference type="GO" id="GO:0006139">
    <property type="term" value="P:nucleobase-containing compound metabolic process"/>
    <property type="evidence" value="ECO:0007669"/>
    <property type="project" value="TreeGrafter"/>
</dbReference>
<dbReference type="FunFam" id="3.30.428.10:FF:000011">
    <property type="entry name" value="Fragile histidine triad"/>
    <property type="match status" value="1"/>
</dbReference>
<dbReference type="PROSITE" id="PS01227">
    <property type="entry name" value="UPF0012"/>
    <property type="match status" value="1"/>
</dbReference>
<dbReference type="GO" id="GO:0000166">
    <property type="term" value="F:nucleotide binding"/>
    <property type="evidence" value="ECO:0007669"/>
    <property type="project" value="UniProtKB-KW"/>
</dbReference>
<comment type="similarity">
    <text evidence="9">In the N-terminal section; belongs to the UPF0012 family.</text>
</comment>
<dbReference type="PROSITE" id="PS50263">
    <property type="entry name" value="CN_HYDROLASE"/>
    <property type="match status" value="1"/>
</dbReference>
<comment type="subunit">
    <text evidence="2">Homotetramer.</text>
</comment>
<dbReference type="PROSITE" id="PS00892">
    <property type="entry name" value="HIT_1"/>
    <property type="match status" value="1"/>
</dbReference>
<name>A0A914HDP7_GLORO</name>
<feature type="domain" description="CN hydrolase" evidence="15">
    <location>
        <begin position="45"/>
        <end position="297"/>
    </location>
</feature>
<dbReference type="SUPFAM" id="SSF56317">
    <property type="entry name" value="Carbon-nitrogen hydrolase"/>
    <property type="match status" value="1"/>
</dbReference>
<dbReference type="Pfam" id="PF00795">
    <property type="entry name" value="CN_hydrolase"/>
    <property type="match status" value="1"/>
</dbReference>
<dbReference type="WBParaSite" id="Gr19_v10_g16556.t1">
    <property type="protein sequence ID" value="Gr19_v10_g16556.t1"/>
    <property type="gene ID" value="Gr19_v10_g16556"/>
</dbReference>
<dbReference type="EC" id="3.6.1.29" evidence="3"/>
<dbReference type="PANTHER" id="PTHR23088">
    <property type="entry name" value="NITRILASE-RELATED"/>
    <property type="match status" value="1"/>
</dbReference>
<dbReference type="PANTHER" id="PTHR23088:SF27">
    <property type="entry name" value="DEAMINATED GLUTATHIONE AMIDASE"/>
    <property type="match status" value="1"/>
</dbReference>
<dbReference type="InterPro" id="IPR001110">
    <property type="entry name" value="UPF0012_CS"/>
</dbReference>
<dbReference type="GO" id="GO:0016811">
    <property type="term" value="F:hydrolase activity, acting on carbon-nitrogen (but not peptide) bonds, in linear amides"/>
    <property type="evidence" value="ECO:0007669"/>
    <property type="project" value="InterPro"/>
</dbReference>
<evidence type="ECO:0000256" key="5">
    <source>
        <dbReference type="ARBA" id="ARBA00022801"/>
    </source>
</evidence>
<dbReference type="CDD" id="cd01275">
    <property type="entry name" value="FHIT"/>
    <property type="match status" value="1"/>
</dbReference>
<feature type="binding site" evidence="12">
    <location>
        <position position="358"/>
    </location>
    <ligand>
        <name>substrate</name>
    </ligand>
</feature>
<evidence type="ECO:0000256" key="14">
    <source>
        <dbReference type="PROSITE-ProRule" id="PRU00464"/>
    </source>
</evidence>
<evidence type="ECO:0000256" key="12">
    <source>
        <dbReference type="PIRSR" id="PIRSR639383-2"/>
    </source>
</evidence>
<feature type="domain" description="HIT" evidence="16">
    <location>
        <begin position="332"/>
        <end position="440"/>
    </location>
</feature>
<keyword evidence="17" id="KW-1185">Reference proteome</keyword>
<dbReference type="InterPro" id="IPR019808">
    <property type="entry name" value="Histidine_triad_CS"/>
</dbReference>
<dbReference type="InterPro" id="IPR003010">
    <property type="entry name" value="C-N_Hydrolase"/>
</dbReference>
<feature type="site" description="Important for induction of apoptosis" evidence="13">
    <location>
        <position position="446"/>
    </location>
</feature>
<dbReference type="AlphaFoldDB" id="A0A914HDP7"/>
<evidence type="ECO:0000313" key="17">
    <source>
        <dbReference type="Proteomes" id="UP000887572"/>
    </source>
</evidence>
<dbReference type="GO" id="GO:0047710">
    <property type="term" value="F:bis(5'-adenosyl)-triphosphatase activity"/>
    <property type="evidence" value="ECO:0007669"/>
    <property type="project" value="UniProtKB-EC"/>
</dbReference>
<keyword evidence="6" id="KW-0511">Multifunctional enzyme</keyword>
<evidence type="ECO:0000256" key="6">
    <source>
        <dbReference type="ARBA" id="ARBA00023268"/>
    </source>
</evidence>
<dbReference type="InterPro" id="IPR036526">
    <property type="entry name" value="C-N_Hydrolase_sf"/>
</dbReference>
<dbReference type="Proteomes" id="UP000887572">
    <property type="component" value="Unplaced"/>
</dbReference>
<reference evidence="18" key="1">
    <citation type="submission" date="2022-11" db="UniProtKB">
        <authorList>
            <consortium name="WormBaseParasite"/>
        </authorList>
    </citation>
    <scope>IDENTIFICATION</scope>
</reference>
<dbReference type="Gene3D" id="3.30.428.10">
    <property type="entry name" value="HIT-like"/>
    <property type="match status" value="1"/>
</dbReference>
<evidence type="ECO:0000256" key="7">
    <source>
        <dbReference type="ARBA" id="ARBA00047780"/>
    </source>
</evidence>
<evidence type="ECO:0000256" key="2">
    <source>
        <dbReference type="ARBA" id="ARBA00011881"/>
    </source>
</evidence>
<evidence type="ECO:0000259" key="16">
    <source>
        <dbReference type="PROSITE" id="PS51084"/>
    </source>
</evidence>
<feature type="active site" description="Tele-AMP-histidine intermediate" evidence="11">
    <location>
        <position position="427"/>
    </location>
</feature>
<sequence>MVGYPTIGDKTFGDGGPDIESPLKGALKELVYSSQEAMSACSRRALIAVCQLNVQHDLQHNFEQCARLIKRAGARDDCKMVFLPECFDYIGRNVVEQINQAMCEKSQYIAQFRELAKQHGIWLSLGGFHHKRADLPAAQFPRNTHLVIDAEGKTRAEYDKLHLFDLDLPGKVRLMESEFSSHGHKLVPPVETPVGRLGLSICYDLRFPELSLYHRHRGAEVLSFPSSFTLNTGMAHWESLLRARAIECQCYVVAAAQTGKHNDKRISYGHSMVVDPWGTVVAQCSDKEDICFAELDLDYVEEVRKNQPVFSHRRSDLYTVHYNEHVEPKDTATFQFGHVKIDGSQCFLRSSHCFAFVNLKPLVPGHVLVSPLRAANRLTELSDQETADLFVVAKNVQKMLESIYGTDSFTQCVQDGPHAGQTVKHVHVHVLPRIDNDFGNNPDRLYAVLQGHEGQREARCVDEMASEATRYRQWLAEEKRRKGE</sequence>
<comment type="cofactor">
    <cofactor evidence="1">
        <name>Mn(2+)</name>
        <dbReference type="ChEBI" id="CHEBI:29035"/>
    </cofactor>
</comment>
<organism evidence="17 18">
    <name type="scientific">Globodera rostochiensis</name>
    <name type="common">Golden nematode worm</name>
    <name type="synonym">Heterodera rostochiensis</name>
    <dbReference type="NCBI Taxonomy" id="31243"/>
    <lineage>
        <taxon>Eukaryota</taxon>
        <taxon>Metazoa</taxon>
        <taxon>Ecdysozoa</taxon>
        <taxon>Nematoda</taxon>
        <taxon>Chromadorea</taxon>
        <taxon>Rhabditida</taxon>
        <taxon>Tylenchina</taxon>
        <taxon>Tylenchomorpha</taxon>
        <taxon>Tylenchoidea</taxon>
        <taxon>Heteroderidae</taxon>
        <taxon>Heteroderinae</taxon>
        <taxon>Globodera</taxon>
    </lineage>
</organism>
<evidence type="ECO:0000256" key="4">
    <source>
        <dbReference type="ARBA" id="ARBA00022741"/>
    </source>
</evidence>
<feature type="binding site" evidence="12">
    <location>
        <position position="429"/>
    </location>
    <ligand>
        <name>substrate</name>
    </ligand>
</feature>
<feature type="binding site" evidence="12">
    <location>
        <begin position="420"/>
        <end position="423"/>
    </location>
    <ligand>
        <name>substrate</name>
    </ligand>
</feature>
<evidence type="ECO:0000256" key="1">
    <source>
        <dbReference type="ARBA" id="ARBA00001936"/>
    </source>
</evidence>
<evidence type="ECO:0000256" key="8">
    <source>
        <dbReference type="ARBA" id="ARBA00057461"/>
    </source>
</evidence>
<keyword evidence="4" id="KW-0547">Nucleotide-binding</keyword>